<keyword evidence="4" id="KW-1185">Reference proteome</keyword>
<reference evidence="3" key="1">
    <citation type="submission" date="2023-03" db="EMBL/GenBank/DDBJ databases">
        <title>Massive genome expansion in bonnet fungi (Mycena s.s.) driven by repeated elements and novel gene families across ecological guilds.</title>
        <authorList>
            <consortium name="Lawrence Berkeley National Laboratory"/>
            <person name="Harder C.B."/>
            <person name="Miyauchi S."/>
            <person name="Viragh M."/>
            <person name="Kuo A."/>
            <person name="Thoen E."/>
            <person name="Andreopoulos B."/>
            <person name="Lu D."/>
            <person name="Skrede I."/>
            <person name="Drula E."/>
            <person name="Henrissat B."/>
            <person name="Morin E."/>
            <person name="Kohler A."/>
            <person name="Barry K."/>
            <person name="LaButti K."/>
            <person name="Morin E."/>
            <person name="Salamov A."/>
            <person name="Lipzen A."/>
            <person name="Mereny Z."/>
            <person name="Hegedus B."/>
            <person name="Baldrian P."/>
            <person name="Stursova M."/>
            <person name="Weitz H."/>
            <person name="Taylor A."/>
            <person name="Grigoriev I.V."/>
            <person name="Nagy L.G."/>
            <person name="Martin F."/>
            <person name="Kauserud H."/>
        </authorList>
    </citation>
    <scope>NUCLEOTIDE SEQUENCE</scope>
    <source>
        <strain evidence="3">9284</strain>
    </source>
</reference>
<name>A0AAD7G220_9AGAR</name>
<dbReference type="Proteomes" id="UP001221142">
    <property type="component" value="Unassembled WGS sequence"/>
</dbReference>
<sequence>MPSRGADMQNLKAITEHRCEIFCAFEIPEEARPFLFTRAEGTMTRGRLQNSLKFKADKKFTAKQYAEARSTFIEAASEMVGLELPAVSTDLAVYKILGSRDGRGVSDFMACLNGAIECSRRLLDYETALLWLVEADLLEKSLRARADPVRFDWVPIDSTSSHYYFERLTAHCLAAQVFFALGNTASAIQRLWLAYVMLESMPEDLESKISHHFYPLLGQDICALKHPDPETSASMSIEYPSLQQAGSWIKLNIRNGKAPTTRRHSATFAFNGHLYVLGGVKAIEGPHYHDFWALDLDTLIWRRLPDFIAAEVVSQIVGYKMVPHADGRAFLFTGEPSLIWVFHIAQSRWQLLRTKFVPDEEMREWPYYRDDVSEFDAHCVGEKIYVFGGQHGGSIPGTDVLMELDIPSLQWRRLSGSSVPKPCPSTPGPRERFHSWVSKDQTHIFFMFGQSDRPTSAHLQDCHGAPPFFCHPYDDLWSWNISQGRWKRERLPGNAPSPRAEMACTYNPILDKVIVFGGYSPAAPTCLEDFEGEPMAYTYYADTFVADVTPSGVPTTWKQVFTCGFPTYRASSTLITDSRTGKIFLFGGYKNTHFVPSKSTGKGRPSLGSFLDLWQLRLDLPGGYFDGVDLEEEGRTAQVGPWQRCFTCGLTGPWKRCGGTCNGRVFFCDMACFKEGWREHKEKHECRKAP</sequence>
<dbReference type="InterPro" id="IPR015915">
    <property type="entry name" value="Kelch-typ_b-propeller"/>
</dbReference>
<protein>
    <submittedName>
        <fullName evidence="3">Uncharacterized protein</fullName>
    </submittedName>
</protein>
<evidence type="ECO:0000256" key="2">
    <source>
        <dbReference type="ARBA" id="ARBA00022737"/>
    </source>
</evidence>
<dbReference type="SUPFAM" id="SSF50965">
    <property type="entry name" value="Galactose oxidase, central domain"/>
    <property type="match status" value="1"/>
</dbReference>
<dbReference type="AlphaFoldDB" id="A0AAD7G220"/>
<keyword evidence="1" id="KW-0880">Kelch repeat</keyword>
<dbReference type="PANTHER" id="PTHR46228">
    <property type="entry name" value="KELCH DOMAIN-CONTAINING PROTEIN"/>
    <property type="match status" value="1"/>
</dbReference>
<dbReference type="Gene3D" id="2.120.10.80">
    <property type="entry name" value="Kelch-type beta propeller"/>
    <property type="match status" value="2"/>
</dbReference>
<dbReference type="EMBL" id="JARKIF010000001">
    <property type="protein sequence ID" value="KAJ7649949.1"/>
    <property type="molecule type" value="Genomic_DNA"/>
</dbReference>
<evidence type="ECO:0000313" key="3">
    <source>
        <dbReference type="EMBL" id="KAJ7649949.1"/>
    </source>
</evidence>
<accession>A0AAD7G220</accession>
<dbReference type="InterPro" id="IPR006652">
    <property type="entry name" value="Kelch_1"/>
</dbReference>
<dbReference type="InterPro" id="IPR011043">
    <property type="entry name" value="Gal_Oxase/kelch_b-propeller"/>
</dbReference>
<comment type="caution">
    <text evidence="3">The sequence shown here is derived from an EMBL/GenBank/DDBJ whole genome shotgun (WGS) entry which is preliminary data.</text>
</comment>
<dbReference type="PANTHER" id="PTHR46228:SF2">
    <property type="entry name" value="KELCH REPEAT PROTEIN (AFU_ORTHOLOGUE AFUA_4G14350)"/>
    <property type="match status" value="1"/>
</dbReference>
<evidence type="ECO:0000313" key="4">
    <source>
        <dbReference type="Proteomes" id="UP001221142"/>
    </source>
</evidence>
<evidence type="ECO:0000256" key="1">
    <source>
        <dbReference type="ARBA" id="ARBA00022441"/>
    </source>
</evidence>
<keyword evidence="2" id="KW-0677">Repeat</keyword>
<gene>
    <name evidence="3" type="ORF">FB45DRAFT_886415</name>
</gene>
<proteinExistence type="predicted"/>
<organism evidence="3 4">
    <name type="scientific">Roridomyces roridus</name>
    <dbReference type="NCBI Taxonomy" id="1738132"/>
    <lineage>
        <taxon>Eukaryota</taxon>
        <taxon>Fungi</taxon>
        <taxon>Dikarya</taxon>
        <taxon>Basidiomycota</taxon>
        <taxon>Agaricomycotina</taxon>
        <taxon>Agaricomycetes</taxon>
        <taxon>Agaricomycetidae</taxon>
        <taxon>Agaricales</taxon>
        <taxon>Marasmiineae</taxon>
        <taxon>Mycenaceae</taxon>
        <taxon>Roridomyces</taxon>
    </lineage>
</organism>
<dbReference type="Pfam" id="PF01344">
    <property type="entry name" value="Kelch_1"/>
    <property type="match status" value="1"/>
</dbReference>